<keyword evidence="2 6" id="KW-0238">DNA-binding</keyword>
<evidence type="ECO:0000259" key="5">
    <source>
        <dbReference type="PROSITE" id="PS51464"/>
    </source>
</evidence>
<dbReference type="PROSITE" id="PS51464">
    <property type="entry name" value="SIS"/>
    <property type="match status" value="1"/>
</dbReference>
<evidence type="ECO:0000256" key="1">
    <source>
        <dbReference type="ARBA" id="ARBA00023015"/>
    </source>
</evidence>
<accession>A0ABS4J4T0</accession>
<dbReference type="InterPro" id="IPR009057">
    <property type="entry name" value="Homeodomain-like_sf"/>
</dbReference>
<dbReference type="Pfam" id="PF01418">
    <property type="entry name" value="HTH_6"/>
    <property type="match status" value="1"/>
</dbReference>
<comment type="caution">
    <text evidence="6">The sequence shown here is derived from an EMBL/GenBank/DDBJ whole genome shotgun (WGS) entry which is preliminary data.</text>
</comment>
<dbReference type="CDD" id="cd05013">
    <property type="entry name" value="SIS_RpiR"/>
    <property type="match status" value="1"/>
</dbReference>
<protein>
    <submittedName>
        <fullName evidence="6">DNA-binding MurR/RpiR family transcriptional regulator</fullName>
    </submittedName>
</protein>
<keyword evidence="7" id="KW-1185">Reference proteome</keyword>
<feature type="domain" description="HTH rpiR-type" evidence="4">
    <location>
        <begin position="2"/>
        <end position="78"/>
    </location>
</feature>
<dbReference type="SUPFAM" id="SSF46689">
    <property type="entry name" value="Homeodomain-like"/>
    <property type="match status" value="1"/>
</dbReference>
<keyword evidence="1" id="KW-0805">Transcription regulation</keyword>
<sequence length="290" mass="32248">METMNDLVRKKYDELTASMKLVAKFVLEQPEQVALHTAKEIGGQSGTSETTVIRFSLALGFSGYSMLQEEIRKTLLMPKERENPLRKFSDLPQQSAGDSRFLSRFILEQDMAYMNKTIEELAPEVLEKAVDSIIAARKIIIVGLRASHAAAFWLTSTLNIMRGNAVLYRGAVDDANYLITDLDKDCLVIALSFPRYSLETLNFVLAAKARSANILAISDDELSPLGSKADVFIKVSTPQPATLKGMAVLFTLLNVLIAEVTAKDHTNIQRRIDAYNTTTEQFFAFVEDGK</sequence>
<dbReference type="EMBL" id="JAGGLB010000021">
    <property type="protein sequence ID" value="MBP1993794.1"/>
    <property type="molecule type" value="Genomic_DNA"/>
</dbReference>
<dbReference type="Gene3D" id="1.10.10.10">
    <property type="entry name" value="Winged helix-like DNA-binding domain superfamily/Winged helix DNA-binding domain"/>
    <property type="match status" value="1"/>
</dbReference>
<feature type="domain" description="SIS" evidence="5">
    <location>
        <begin position="129"/>
        <end position="266"/>
    </location>
</feature>
<keyword evidence="3" id="KW-0804">Transcription</keyword>
<gene>
    <name evidence="6" type="ORF">J2Z66_005420</name>
</gene>
<evidence type="ECO:0000313" key="7">
    <source>
        <dbReference type="Proteomes" id="UP001519287"/>
    </source>
</evidence>
<dbReference type="PANTHER" id="PTHR30514">
    <property type="entry name" value="GLUCOKINASE"/>
    <property type="match status" value="1"/>
</dbReference>
<reference evidence="6 7" key="1">
    <citation type="submission" date="2021-03" db="EMBL/GenBank/DDBJ databases">
        <title>Genomic Encyclopedia of Type Strains, Phase IV (KMG-IV): sequencing the most valuable type-strain genomes for metagenomic binning, comparative biology and taxonomic classification.</title>
        <authorList>
            <person name="Goeker M."/>
        </authorList>
    </citation>
    <scope>NUCLEOTIDE SEQUENCE [LARGE SCALE GENOMIC DNA]</scope>
    <source>
        <strain evidence="6 7">DSM 26048</strain>
    </source>
</reference>
<organism evidence="6 7">
    <name type="scientific">Paenibacillus eucommiae</name>
    <dbReference type="NCBI Taxonomy" id="1355755"/>
    <lineage>
        <taxon>Bacteria</taxon>
        <taxon>Bacillati</taxon>
        <taxon>Bacillota</taxon>
        <taxon>Bacilli</taxon>
        <taxon>Bacillales</taxon>
        <taxon>Paenibacillaceae</taxon>
        <taxon>Paenibacillus</taxon>
    </lineage>
</organism>
<evidence type="ECO:0000259" key="4">
    <source>
        <dbReference type="PROSITE" id="PS51071"/>
    </source>
</evidence>
<dbReference type="PANTHER" id="PTHR30514:SF18">
    <property type="entry name" value="RPIR-FAMILY TRANSCRIPTIONAL REGULATOR"/>
    <property type="match status" value="1"/>
</dbReference>
<dbReference type="Pfam" id="PF01380">
    <property type="entry name" value="SIS"/>
    <property type="match status" value="1"/>
</dbReference>
<name>A0ABS4J4T0_9BACL</name>
<dbReference type="GO" id="GO:0003677">
    <property type="term" value="F:DNA binding"/>
    <property type="evidence" value="ECO:0007669"/>
    <property type="project" value="UniProtKB-KW"/>
</dbReference>
<dbReference type="InterPro" id="IPR001347">
    <property type="entry name" value="SIS_dom"/>
</dbReference>
<dbReference type="SUPFAM" id="SSF53697">
    <property type="entry name" value="SIS domain"/>
    <property type="match status" value="1"/>
</dbReference>
<proteinExistence type="predicted"/>
<dbReference type="RefSeq" id="WP_209975671.1">
    <property type="nucleotide sequence ID" value="NZ_JAGGLB010000021.1"/>
</dbReference>
<dbReference type="InterPro" id="IPR036388">
    <property type="entry name" value="WH-like_DNA-bd_sf"/>
</dbReference>
<evidence type="ECO:0000256" key="2">
    <source>
        <dbReference type="ARBA" id="ARBA00023125"/>
    </source>
</evidence>
<evidence type="ECO:0000256" key="3">
    <source>
        <dbReference type="ARBA" id="ARBA00023163"/>
    </source>
</evidence>
<dbReference type="Proteomes" id="UP001519287">
    <property type="component" value="Unassembled WGS sequence"/>
</dbReference>
<dbReference type="InterPro" id="IPR047640">
    <property type="entry name" value="RpiR-like"/>
</dbReference>
<dbReference type="PROSITE" id="PS51071">
    <property type="entry name" value="HTH_RPIR"/>
    <property type="match status" value="1"/>
</dbReference>
<dbReference type="InterPro" id="IPR046348">
    <property type="entry name" value="SIS_dom_sf"/>
</dbReference>
<dbReference type="InterPro" id="IPR000281">
    <property type="entry name" value="HTH_RpiR"/>
</dbReference>
<dbReference type="InterPro" id="IPR035472">
    <property type="entry name" value="RpiR-like_SIS"/>
</dbReference>
<dbReference type="Gene3D" id="3.40.50.10490">
    <property type="entry name" value="Glucose-6-phosphate isomerase like protein, domain 1"/>
    <property type="match status" value="1"/>
</dbReference>
<evidence type="ECO:0000313" key="6">
    <source>
        <dbReference type="EMBL" id="MBP1993794.1"/>
    </source>
</evidence>